<keyword evidence="1" id="KW-0238">DNA-binding</keyword>
<sequence length="135" mass="14345">MSGPGGAWEDHRRALGGFIRSQRQLARLSLRQLSALSNISNPYLSQIERGLHEPSVRVLHAIAGALDISAETLLLQAGLVREHAGDTPAEAAEPAGSSTERAIRADPRLSDAQKEALISVYRSYTAGSPVPGGPR</sequence>
<dbReference type="Pfam" id="PF01381">
    <property type="entry name" value="HTH_3"/>
    <property type="match status" value="1"/>
</dbReference>
<evidence type="ECO:0000259" key="3">
    <source>
        <dbReference type="PROSITE" id="PS50943"/>
    </source>
</evidence>
<feature type="region of interest" description="Disordered" evidence="2">
    <location>
        <begin position="85"/>
        <end position="110"/>
    </location>
</feature>
<dbReference type="InterPro" id="IPR010982">
    <property type="entry name" value="Lambda_DNA-bd_dom_sf"/>
</dbReference>
<dbReference type="PANTHER" id="PTHR46797">
    <property type="entry name" value="HTH-TYPE TRANSCRIPTIONAL REGULATOR"/>
    <property type="match status" value="1"/>
</dbReference>
<dbReference type="PROSITE" id="PS50943">
    <property type="entry name" value="HTH_CROC1"/>
    <property type="match status" value="1"/>
</dbReference>
<dbReference type="RefSeq" id="WP_337713169.1">
    <property type="nucleotide sequence ID" value="NZ_JBBEGL010000002.1"/>
</dbReference>
<dbReference type="CDD" id="cd00093">
    <property type="entry name" value="HTH_XRE"/>
    <property type="match status" value="1"/>
</dbReference>
<dbReference type="SUPFAM" id="SSF47413">
    <property type="entry name" value="lambda repressor-like DNA-binding domains"/>
    <property type="match status" value="1"/>
</dbReference>
<dbReference type="EMBL" id="JBBEGL010000002">
    <property type="protein sequence ID" value="MEJ2886704.1"/>
    <property type="molecule type" value="Genomic_DNA"/>
</dbReference>
<evidence type="ECO:0000313" key="5">
    <source>
        <dbReference type="Proteomes" id="UP001370100"/>
    </source>
</evidence>
<dbReference type="InterPro" id="IPR050807">
    <property type="entry name" value="TransReg_Diox_bact_type"/>
</dbReference>
<comment type="caution">
    <text evidence="4">The sequence shown here is derived from an EMBL/GenBank/DDBJ whole genome shotgun (WGS) entry which is preliminary data.</text>
</comment>
<accession>A0ABU8N5G4</accession>
<dbReference type="PANTHER" id="PTHR46797:SF1">
    <property type="entry name" value="METHYLPHOSPHONATE SYNTHASE"/>
    <property type="match status" value="1"/>
</dbReference>
<gene>
    <name evidence="4" type="ORF">WCD41_09610</name>
</gene>
<dbReference type="Gene3D" id="1.10.260.40">
    <property type="entry name" value="lambda repressor-like DNA-binding domains"/>
    <property type="match status" value="1"/>
</dbReference>
<dbReference type="InterPro" id="IPR001387">
    <property type="entry name" value="Cro/C1-type_HTH"/>
</dbReference>
<feature type="compositionally biased region" description="Basic and acidic residues" evidence="2">
    <location>
        <begin position="101"/>
        <end position="110"/>
    </location>
</feature>
<evidence type="ECO:0000256" key="1">
    <source>
        <dbReference type="ARBA" id="ARBA00023125"/>
    </source>
</evidence>
<evidence type="ECO:0000313" key="4">
    <source>
        <dbReference type="EMBL" id="MEJ2886704.1"/>
    </source>
</evidence>
<keyword evidence="5" id="KW-1185">Reference proteome</keyword>
<protein>
    <submittedName>
        <fullName evidence="4">Helix-turn-helix transcriptional regulator</fullName>
    </submittedName>
</protein>
<dbReference type="SMART" id="SM00530">
    <property type="entry name" value="HTH_XRE"/>
    <property type="match status" value="1"/>
</dbReference>
<name>A0ABU8N5G4_9PSEU</name>
<reference evidence="4 5" key="1">
    <citation type="submission" date="2024-03" db="EMBL/GenBank/DDBJ databases">
        <title>Actinomycetospora sp. OC33-EN06, a novel actinomycete isolated from wild orchid (Aerides multiflora).</title>
        <authorList>
            <person name="Suriyachadkun C."/>
        </authorList>
    </citation>
    <scope>NUCLEOTIDE SEQUENCE [LARGE SCALE GENOMIC DNA]</scope>
    <source>
        <strain evidence="4 5">OC33-EN06</strain>
    </source>
</reference>
<feature type="domain" description="HTH cro/C1-type" evidence="3">
    <location>
        <begin position="19"/>
        <end position="73"/>
    </location>
</feature>
<evidence type="ECO:0000256" key="2">
    <source>
        <dbReference type="SAM" id="MobiDB-lite"/>
    </source>
</evidence>
<proteinExistence type="predicted"/>
<dbReference type="Proteomes" id="UP001370100">
    <property type="component" value="Unassembled WGS sequence"/>
</dbReference>
<organism evidence="4 5">
    <name type="scientific">Actinomycetospora aeridis</name>
    <dbReference type="NCBI Taxonomy" id="3129231"/>
    <lineage>
        <taxon>Bacteria</taxon>
        <taxon>Bacillati</taxon>
        <taxon>Actinomycetota</taxon>
        <taxon>Actinomycetes</taxon>
        <taxon>Pseudonocardiales</taxon>
        <taxon>Pseudonocardiaceae</taxon>
        <taxon>Actinomycetospora</taxon>
    </lineage>
</organism>